<evidence type="ECO:0000313" key="3">
    <source>
        <dbReference type="Proteomes" id="UP000007127"/>
    </source>
</evidence>
<gene>
    <name evidence="2" type="ORF">TH3_14590</name>
</gene>
<dbReference type="EMBL" id="CP004388">
    <property type="protein sequence ID" value="AJD53024.1"/>
    <property type="molecule type" value="Genomic_DNA"/>
</dbReference>
<evidence type="ECO:0008006" key="4">
    <source>
        <dbReference type="Google" id="ProtNLM"/>
    </source>
</evidence>
<feature type="chain" id="PRO_5044491572" description="Secreted protein" evidence="1">
    <location>
        <begin position="24"/>
        <end position="168"/>
    </location>
</feature>
<accession>A0AB72UG53</accession>
<sequence>MISIAKLPSLLLLAMTIFCGFMAGDGRDAFAATTTITCTNLAAANASTSHVAYDDSDGTCVAANNENNSTALRDIVFQVRNSNLSVEQFRIGTGGSSDDAAHRGCRLGAFNAAAGASCTNDRENATNETATVTIDGENGATIRMTVNYTLVVGGGYDLQQCIGHNHDC</sequence>
<evidence type="ECO:0000313" key="2">
    <source>
        <dbReference type="EMBL" id="AJD53024.1"/>
    </source>
</evidence>
<protein>
    <recommendedName>
        <fullName evidence="4">Secreted protein</fullName>
    </recommendedName>
</protein>
<organism evidence="2 3">
    <name type="scientific">Thalassospira xiamenensis M-5 = DSM 17429</name>
    <dbReference type="NCBI Taxonomy" id="1123366"/>
    <lineage>
        <taxon>Bacteria</taxon>
        <taxon>Pseudomonadati</taxon>
        <taxon>Pseudomonadota</taxon>
        <taxon>Alphaproteobacteria</taxon>
        <taxon>Rhodospirillales</taxon>
        <taxon>Thalassospiraceae</taxon>
        <taxon>Thalassospira</taxon>
    </lineage>
</organism>
<dbReference type="GeneID" id="31928592"/>
<reference evidence="2 3" key="1">
    <citation type="journal article" date="2012" name="J. Bacteriol.">
        <title>Genome sequence of Thalassospira xiamenensis type strain M-5.</title>
        <authorList>
            <person name="Lai Q."/>
            <person name="Shao Z."/>
        </authorList>
    </citation>
    <scope>NUCLEOTIDE SEQUENCE [LARGE SCALE GENOMIC DNA]</scope>
    <source>
        <strain evidence="2 3">M-5</strain>
    </source>
</reference>
<dbReference type="KEGG" id="txi:TH3_14590"/>
<dbReference type="Proteomes" id="UP000007127">
    <property type="component" value="Chromosome"/>
</dbReference>
<keyword evidence="1" id="KW-0732">Signal</keyword>
<feature type="signal peptide" evidence="1">
    <location>
        <begin position="1"/>
        <end position="23"/>
    </location>
</feature>
<dbReference type="RefSeq" id="WP_007091082.1">
    <property type="nucleotide sequence ID" value="NZ_CP004388.1"/>
</dbReference>
<dbReference type="AlphaFoldDB" id="A0AB72UG53"/>
<evidence type="ECO:0000256" key="1">
    <source>
        <dbReference type="SAM" id="SignalP"/>
    </source>
</evidence>
<proteinExistence type="predicted"/>
<name>A0AB72UG53_9PROT</name>